<evidence type="ECO:0000313" key="1">
    <source>
        <dbReference type="EMBL" id="KAF3508625.1"/>
    </source>
</evidence>
<proteinExistence type="predicted"/>
<reference evidence="1" key="1">
    <citation type="submission" date="2019-12" db="EMBL/GenBank/DDBJ databases">
        <title>Genome sequencing and annotation of Brassica cretica.</title>
        <authorList>
            <person name="Studholme D.J."/>
            <person name="Sarris P."/>
        </authorList>
    </citation>
    <scope>NUCLEOTIDE SEQUENCE</scope>
    <source>
        <strain evidence="1">PFS-109/04</strain>
        <tissue evidence="1">Leaf</tissue>
    </source>
</reference>
<dbReference type="Proteomes" id="UP000712600">
    <property type="component" value="Unassembled WGS sequence"/>
</dbReference>
<comment type="caution">
    <text evidence="1">The sequence shown here is derived from an EMBL/GenBank/DDBJ whole genome shotgun (WGS) entry which is preliminary data.</text>
</comment>
<gene>
    <name evidence="1" type="ORF">F2Q69_00008820</name>
</gene>
<sequence length="89" mass="10189">MNIAKSRMEYVSGLDSANVVLTGSNLLRKLIEFTLKLLELMPPSVPKPYYACNLLETHLVRLSIHLESDKAMTLRFMWIMRDVECGFKG</sequence>
<dbReference type="EMBL" id="QGKX02001521">
    <property type="protein sequence ID" value="KAF3508625.1"/>
    <property type="molecule type" value="Genomic_DNA"/>
</dbReference>
<name>A0A8S9P1P0_BRACR</name>
<protein>
    <submittedName>
        <fullName evidence="1">Uncharacterized protein</fullName>
    </submittedName>
</protein>
<evidence type="ECO:0000313" key="2">
    <source>
        <dbReference type="Proteomes" id="UP000712600"/>
    </source>
</evidence>
<dbReference type="AlphaFoldDB" id="A0A8S9P1P0"/>
<accession>A0A8S9P1P0</accession>
<organism evidence="1 2">
    <name type="scientific">Brassica cretica</name>
    <name type="common">Mustard</name>
    <dbReference type="NCBI Taxonomy" id="69181"/>
    <lineage>
        <taxon>Eukaryota</taxon>
        <taxon>Viridiplantae</taxon>
        <taxon>Streptophyta</taxon>
        <taxon>Embryophyta</taxon>
        <taxon>Tracheophyta</taxon>
        <taxon>Spermatophyta</taxon>
        <taxon>Magnoliopsida</taxon>
        <taxon>eudicotyledons</taxon>
        <taxon>Gunneridae</taxon>
        <taxon>Pentapetalae</taxon>
        <taxon>rosids</taxon>
        <taxon>malvids</taxon>
        <taxon>Brassicales</taxon>
        <taxon>Brassicaceae</taxon>
        <taxon>Brassiceae</taxon>
        <taxon>Brassica</taxon>
    </lineage>
</organism>